<feature type="transmembrane region" description="Helical" evidence="11">
    <location>
        <begin position="790"/>
        <end position="808"/>
    </location>
</feature>
<organism evidence="13 14">
    <name type="scientific">Saccoglossus kowalevskii</name>
    <name type="common">Acorn worm</name>
    <dbReference type="NCBI Taxonomy" id="10224"/>
    <lineage>
        <taxon>Eukaryota</taxon>
        <taxon>Metazoa</taxon>
        <taxon>Hemichordata</taxon>
        <taxon>Enteropneusta</taxon>
        <taxon>Harrimaniidae</taxon>
        <taxon>Saccoglossus</taxon>
    </lineage>
</organism>
<dbReference type="InterPro" id="IPR003593">
    <property type="entry name" value="AAA+_ATPase"/>
</dbReference>
<dbReference type="InterPro" id="IPR017871">
    <property type="entry name" value="ABC_transporter-like_CS"/>
</dbReference>
<dbReference type="InterPro" id="IPR056264">
    <property type="entry name" value="R2_ABCA1-4-like"/>
</dbReference>
<protein>
    <submittedName>
        <fullName evidence="14">ATP-binding cassette sub-family A member 2-like</fullName>
    </submittedName>
</protein>
<gene>
    <name evidence="14" type="primary">LOC102802118</name>
</gene>
<feature type="transmembrane region" description="Helical" evidence="11">
    <location>
        <begin position="1570"/>
        <end position="1594"/>
    </location>
</feature>
<evidence type="ECO:0000313" key="13">
    <source>
        <dbReference type="Proteomes" id="UP000694865"/>
    </source>
</evidence>
<dbReference type="Pfam" id="PF00005">
    <property type="entry name" value="ABC_tran"/>
    <property type="match status" value="2"/>
</dbReference>
<evidence type="ECO:0000256" key="3">
    <source>
        <dbReference type="ARBA" id="ARBA00022448"/>
    </source>
</evidence>
<feature type="transmembrane region" description="Helical" evidence="11">
    <location>
        <begin position="38"/>
        <end position="57"/>
    </location>
</feature>
<dbReference type="Pfam" id="PF12698">
    <property type="entry name" value="ABC2_membrane_3"/>
    <property type="match status" value="2"/>
</dbReference>
<sequence>MDEVTKDAEDDCVDSVSFWRHLQLLLWKNYTQKKRSPITVLFELFIPLIIFIVLSVVRSTQQEVPRPSEYGQGVALPSAGLIPVLQYFCPPVSSDPYGIPDYSNSKVPQLLEFIHYISNSNDSLLDAKNVESVITEIRENMKAIDTQHMSDHLSSDPSILKQMLTDPDTKIDITSNPAMQKVLSNAHYLQTLEEQLDWIKPISEHLDIFITDSNVCNSQNTAFKSPLNHTVTKQMFIEQSIRQPTKPVELLFKAWNVFQMVLCGVNVTENNYEEYQGNWSNINTKLSENLFSHLQPLSSILLGKARIAYAPNTTDVNDVIKMTSSYFHSFKRLSVLADKWLNISRPVVDFMEENSTQDLYRLLQQVQTILQNTSGVNFTRDEQLIISTSLPDLDKIRHIMELLDTVACFVNSLSSHLDVDVFHPLSNEQSFLNYTNDVRGQSSRMVIAGLVFDVDDSGKLPSHVKYKLKMNTTNFSRSSETFKIEEKTWTQLHVHPVMMFGLDLNDTTLGDLPKLIIDRMELNLTQDGPLGKIIVRTLKLLDYLNSKLGLMIFPWLQDLVDRAIIEKKVGHNITEPGNYIQEFPYPCHVNDPFLHKMGRFTNMMLLLGWLYYVVLVTQSIVYEKEQKLKEMMKIAGLNNLVHWVAWFITGFVEMTVSTTLLVFILKYGRVFAYTDAFLFWLYNMLYAVCTLLFCFVVSVFFSKAKLGAACAGIIYLLCNIPFWFIQDQENSAFKTVSRLQKIISCLASPSAYGLGLRYAHFYERQAIGLQWSNVNEPWPPFNEDLTMADVMLIMFCDCIMYIILIWYIEAVFPGNYGVPKAWYFPVQKPYHYIKSLCTCRTSKNSYNLPRNLRSADFCQGNAGRKVLLEGEPLGCKLGIHIDNIVKVYKQGKVRAVNNLNLNLYEGQITALLGHNGAGKTTIMSILTGFIPPTSGVATVNGYDIIEDMANIRQNLGVCLQYNALFDKLTVEEHLWFFSQLKGYSLTQLRITMHRLLTDTGLMHKRHSTVTQLSGGMKRKLSVAIAFTGGSKTVILDEPTAGVDPYARRAIWDLLLKNKQDCTILLSTHHMDEASLLGDRIAIISSGQLQCCGSPHYLKQMYGDGYKLIVTKKGFNELNGASSEDPLSSRLPSTPSSPSLSASFSASTMVTSFIRKHIPSATLHSEKNNVLVYTMPKENTKKSQFIDLFEGLSRNQLSLEISSYEVTESTLEQIFLKVTQGIKADKVESRQKSHGIHLTLTRVVGQLLKRLHYMKRDIKILVSQLLMPVVFLLLAIWGAISISVDPGKAFSMELNSEIFKADTFYVPYTDQSWTCLRNNDQCPDSQEILDTQKLIRTLLFKAGLGASYTVLSNDNNTTLDLFNQSSSIWVGNLTEKLDLVVNYSLSINHNRDNVSEAIEGYALPVEYLYGTPYTEYDMDCECREDNTGLDCPESIAKPDVAQVQVPSGEILLDISGRNFTQYLINTYREFHLNRYGALSFGSVREFVPREYKMNISKEFHKLIARNVAVAWYNEYSYLSRYIYVNILNNAILRANIDPMVHGNPSKFGITTIDEPMQTELQLVQDFLTSYVYLKVAVLILVGMSFIPASVVMFVIMERSSKAKLLQFISGVSPLNYWISNYIWDMLSYFLPVLCCVVILQIFYVPAFSSSENLAPFIILFIMFGWSIIPMMYLASFLFTLASKGYVCLLVFNLFVGITTTNVIYVMQHLAGSEALKAAAVQIDKVFVLFPNYCLGHGIHEMAYHHILNTFYKKIGAPELASHPLEWHVLSRMFVVMAIEGCLFFTLTLLCEYGFFTRSCQVKKLSAKYDSVLKQDANVADEKQRVFNETNDVLRLLNISKVYKGSNSRKFVAVDRLYLGVPRGQCFGLLGVNGAGKTSLFRMLTGDATITTGDAYVHGYSISKQCSEVYEHIGYCPQFDALFDKLTPREHLFLYARLRGVPRNHRKQMVKMLLEKLGLQPYADRTSNTLSGGNKRKLSTAIALTGNPSVLFMDEPTTGMDPQSKRFLWSVILEVIQTGRSVVLTSHSMEECEHLCSRLAIMVNGRLQCLGTLQHIKNTYGNGYTVTVILKNERPHLQYIIEDFRNKFPQAICKDQRFNMVEFELNVKNLSLSHVFSHLELMKKRLYIEDYSVRQTTLDDVFVNFAKKQKFSSSNPRNPEGIQSGMHAESDNLLVDQDHVTVQYRGAAESVAFAEQLNDSSCIPESPWIQRDEVAVVDEDPYEQDLLRALEKLSCLPESLV</sequence>
<feature type="region of interest" description="Disordered" evidence="10">
    <location>
        <begin position="1120"/>
        <end position="1139"/>
    </location>
</feature>
<evidence type="ECO:0000256" key="2">
    <source>
        <dbReference type="ARBA" id="ARBA00008869"/>
    </source>
</evidence>
<dbReference type="InterPro" id="IPR003439">
    <property type="entry name" value="ABC_transporter-like_ATP-bd"/>
</dbReference>
<dbReference type="SUPFAM" id="SSF52540">
    <property type="entry name" value="P-loop containing nucleoside triphosphate hydrolases"/>
    <property type="match status" value="2"/>
</dbReference>
<accession>A0ABM0LTZ1</accession>
<evidence type="ECO:0000256" key="10">
    <source>
        <dbReference type="SAM" id="MobiDB-lite"/>
    </source>
</evidence>
<feature type="transmembrane region" description="Helical" evidence="11">
    <location>
        <begin position="677"/>
        <end position="701"/>
    </location>
</feature>
<evidence type="ECO:0000256" key="11">
    <source>
        <dbReference type="SAM" id="Phobius"/>
    </source>
</evidence>
<keyword evidence="3" id="KW-0813">Transport</keyword>
<feature type="transmembrane region" description="Helical" evidence="11">
    <location>
        <begin position="1771"/>
        <end position="1794"/>
    </location>
</feature>
<dbReference type="Gene3D" id="3.40.50.300">
    <property type="entry name" value="P-loop containing nucleotide triphosphate hydrolases"/>
    <property type="match status" value="2"/>
</dbReference>
<comment type="subcellular location">
    <subcellularLocation>
        <location evidence="1">Membrane</location>
        <topology evidence="1">Multi-pass membrane protein</topology>
    </subcellularLocation>
</comment>
<dbReference type="SMART" id="SM00382">
    <property type="entry name" value="AAA"/>
    <property type="match status" value="2"/>
</dbReference>
<evidence type="ECO:0000256" key="6">
    <source>
        <dbReference type="ARBA" id="ARBA00022741"/>
    </source>
</evidence>
<dbReference type="PROSITE" id="PS50893">
    <property type="entry name" value="ABC_TRANSPORTER_2"/>
    <property type="match status" value="2"/>
</dbReference>
<feature type="transmembrane region" description="Helical" evidence="11">
    <location>
        <begin position="1655"/>
        <end position="1677"/>
    </location>
</feature>
<keyword evidence="13" id="KW-1185">Reference proteome</keyword>
<evidence type="ECO:0000256" key="4">
    <source>
        <dbReference type="ARBA" id="ARBA00022692"/>
    </source>
</evidence>
<evidence type="ECO:0000256" key="9">
    <source>
        <dbReference type="ARBA" id="ARBA00023136"/>
    </source>
</evidence>
<feature type="transmembrane region" description="Helical" evidence="11">
    <location>
        <begin position="643"/>
        <end position="665"/>
    </location>
</feature>
<evidence type="ECO:0000256" key="7">
    <source>
        <dbReference type="ARBA" id="ARBA00022840"/>
    </source>
</evidence>
<keyword evidence="9 11" id="KW-0472">Membrane</keyword>
<comment type="similarity">
    <text evidence="2">Belongs to the ABC transporter superfamily. ABCA family.</text>
</comment>
<keyword evidence="4 11" id="KW-0812">Transmembrane</keyword>
<reference evidence="14" key="1">
    <citation type="submission" date="2025-08" db="UniProtKB">
        <authorList>
            <consortium name="RefSeq"/>
        </authorList>
    </citation>
    <scope>IDENTIFICATION</scope>
    <source>
        <tissue evidence="14">Testes</tissue>
    </source>
</reference>
<dbReference type="InterPro" id="IPR027417">
    <property type="entry name" value="P-loop_NTPase"/>
</dbReference>
<feature type="transmembrane region" description="Helical" evidence="11">
    <location>
        <begin position="1684"/>
        <end position="1705"/>
    </location>
</feature>
<dbReference type="Proteomes" id="UP000694865">
    <property type="component" value="Unplaced"/>
</dbReference>
<evidence type="ECO:0000256" key="1">
    <source>
        <dbReference type="ARBA" id="ARBA00004141"/>
    </source>
</evidence>
<dbReference type="Pfam" id="PF23321">
    <property type="entry name" value="R1_ABCA1"/>
    <property type="match status" value="1"/>
</dbReference>
<proteinExistence type="inferred from homology"/>
<dbReference type="PANTHER" id="PTHR19229:SF36">
    <property type="entry name" value="ATP-BINDING CASSETTE SUB-FAMILY A MEMBER 2"/>
    <property type="match status" value="1"/>
</dbReference>
<evidence type="ECO:0000259" key="12">
    <source>
        <dbReference type="PROSITE" id="PS50893"/>
    </source>
</evidence>
<dbReference type="GeneID" id="102802118"/>
<dbReference type="InterPro" id="IPR026082">
    <property type="entry name" value="ABCA"/>
</dbReference>
<evidence type="ECO:0000256" key="5">
    <source>
        <dbReference type="ARBA" id="ARBA00022737"/>
    </source>
</evidence>
<dbReference type="PANTHER" id="PTHR19229">
    <property type="entry name" value="ATP-BINDING CASSETTE TRANSPORTER SUBFAMILY A ABCA"/>
    <property type="match status" value="1"/>
</dbReference>
<evidence type="ECO:0000256" key="8">
    <source>
        <dbReference type="ARBA" id="ARBA00022989"/>
    </source>
</evidence>
<evidence type="ECO:0000313" key="14">
    <source>
        <dbReference type="RefSeq" id="XP_006811232.1"/>
    </source>
</evidence>
<dbReference type="InterPro" id="IPR013525">
    <property type="entry name" value="ABC2_TM"/>
</dbReference>
<feature type="domain" description="ABC transporter" evidence="12">
    <location>
        <begin position="1832"/>
        <end position="2067"/>
    </location>
</feature>
<feature type="domain" description="ABC transporter" evidence="12">
    <location>
        <begin position="879"/>
        <end position="1110"/>
    </location>
</feature>
<dbReference type="RefSeq" id="XP_006811232.1">
    <property type="nucleotide sequence ID" value="XM_006811169.1"/>
</dbReference>
<feature type="transmembrane region" description="Helical" evidence="11">
    <location>
        <begin position="706"/>
        <end position="725"/>
    </location>
</feature>
<keyword evidence="8 11" id="KW-1133">Transmembrane helix</keyword>
<keyword evidence="6" id="KW-0547">Nucleotide-binding</keyword>
<keyword evidence="7" id="KW-0067">ATP-binding</keyword>
<keyword evidence="5" id="KW-0677">Repeat</keyword>
<name>A0ABM0LTZ1_SACKO</name>
<feature type="transmembrane region" description="Helical" evidence="11">
    <location>
        <begin position="1259"/>
        <end position="1279"/>
    </location>
</feature>
<feature type="transmembrane region" description="Helical" evidence="11">
    <location>
        <begin position="603"/>
        <end position="622"/>
    </location>
</feature>
<feature type="transmembrane region" description="Helical" evidence="11">
    <location>
        <begin position="1624"/>
        <end position="1643"/>
    </location>
</feature>
<feature type="compositionally biased region" description="Low complexity" evidence="10">
    <location>
        <begin position="1125"/>
        <end position="1139"/>
    </location>
</feature>
<dbReference type="CDD" id="cd03263">
    <property type="entry name" value="ABC_subfamily_A"/>
    <property type="match status" value="2"/>
</dbReference>
<dbReference type="PROSITE" id="PS00211">
    <property type="entry name" value="ABC_TRANSPORTER_1"/>
    <property type="match status" value="1"/>
</dbReference>